<evidence type="ECO:0000313" key="6">
    <source>
        <dbReference type="EMBL" id="AUR52659.1"/>
    </source>
</evidence>
<dbReference type="OrthoDB" id="9770965at2"/>
<dbReference type="PROSITE" id="PS51635">
    <property type="entry name" value="PNPLA"/>
    <property type="match status" value="1"/>
</dbReference>
<feature type="active site" description="Proton acceptor" evidence="4">
    <location>
        <position position="195"/>
    </location>
</feature>
<feature type="short sequence motif" description="DGA/G" evidence="4">
    <location>
        <begin position="195"/>
        <end position="197"/>
    </location>
</feature>
<reference evidence="7" key="1">
    <citation type="submission" date="2017-11" db="EMBL/GenBank/DDBJ databases">
        <authorList>
            <person name="Chan K.G."/>
            <person name="Lee L.S."/>
        </authorList>
    </citation>
    <scope>NUCLEOTIDE SEQUENCE [LARGE SCALE GENOMIC DNA]</scope>
    <source>
        <strain evidence="7">DSM 100970</strain>
    </source>
</reference>
<accession>A0A2I7N873</accession>
<feature type="short sequence motif" description="GXGXXG" evidence="4">
    <location>
        <begin position="13"/>
        <end position="18"/>
    </location>
</feature>
<feature type="active site" description="Nucleophile" evidence="4">
    <location>
        <position position="43"/>
    </location>
</feature>
<evidence type="ECO:0000256" key="4">
    <source>
        <dbReference type="PROSITE-ProRule" id="PRU01161"/>
    </source>
</evidence>
<evidence type="ECO:0000259" key="5">
    <source>
        <dbReference type="PROSITE" id="PS51635"/>
    </source>
</evidence>
<name>A0A2I7N873_9NEIS</name>
<protein>
    <submittedName>
        <fullName evidence="6">Alpha/beta hydrolase</fullName>
    </submittedName>
</protein>
<organism evidence="6 7">
    <name type="scientific">Aquella oligotrophica</name>
    <dbReference type="NCBI Taxonomy" id="2067065"/>
    <lineage>
        <taxon>Bacteria</taxon>
        <taxon>Pseudomonadati</taxon>
        <taxon>Pseudomonadota</taxon>
        <taxon>Betaproteobacteria</taxon>
        <taxon>Neisseriales</taxon>
        <taxon>Neisseriaceae</taxon>
        <taxon>Aquella</taxon>
    </lineage>
</organism>
<dbReference type="Proteomes" id="UP000236655">
    <property type="component" value="Chromosome"/>
</dbReference>
<dbReference type="InterPro" id="IPR016035">
    <property type="entry name" value="Acyl_Trfase/lysoPLipase"/>
</dbReference>
<evidence type="ECO:0000313" key="7">
    <source>
        <dbReference type="Proteomes" id="UP000236655"/>
    </source>
</evidence>
<dbReference type="PANTHER" id="PTHR14226">
    <property type="entry name" value="NEUROPATHY TARGET ESTERASE/SWISS CHEESE D.MELANOGASTER"/>
    <property type="match status" value="1"/>
</dbReference>
<evidence type="ECO:0000256" key="3">
    <source>
        <dbReference type="ARBA" id="ARBA00023098"/>
    </source>
</evidence>
<feature type="short sequence motif" description="GXSXG" evidence="4">
    <location>
        <begin position="41"/>
        <end position="45"/>
    </location>
</feature>
<dbReference type="RefSeq" id="WP_102951947.1">
    <property type="nucleotide sequence ID" value="NZ_CP024847.1"/>
</dbReference>
<dbReference type="Pfam" id="PF01734">
    <property type="entry name" value="Patatin"/>
    <property type="match status" value="1"/>
</dbReference>
<evidence type="ECO:0000256" key="2">
    <source>
        <dbReference type="ARBA" id="ARBA00022963"/>
    </source>
</evidence>
<keyword evidence="3 4" id="KW-0443">Lipid metabolism</keyword>
<dbReference type="AlphaFoldDB" id="A0A2I7N873"/>
<dbReference type="KEGG" id="nba:CUN60_10240"/>
<dbReference type="EMBL" id="CP024847">
    <property type="protein sequence ID" value="AUR52659.1"/>
    <property type="molecule type" value="Genomic_DNA"/>
</dbReference>
<keyword evidence="1 4" id="KW-0378">Hydrolase</keyword>
<dbReference type="InterPro" id="IPR002641">
    <property type="entry name" value="PNPLA_dom"/>
</dbReference>
<dbReference type="InterPro" id="IPR050301">
    <property type="entry name" value="NTE"/>
</dbReference>
<feature type="domain" description="PNPLA" evidence="5">
    <location>
        <begin position="9"/>
        <end position="208"/>
    </location>
</feature>
<keyword evidence="2 4" id="KW-0442">Lipid degradation</keyword>
<keyword evidence="7" id="KW-1185">Reference proteome</keyword>
<evidence type="ECO:0000256" key="1">
    <source>
        <dbReference type="ARBA" id="ARBA00022801"/>
    </source>
</evidence>
<dbReference type="GO" id="GO:0016787">
    <property type="term" value="F:hydrolase activity"/>
    <property type="evidence" value="ECO:0007669"/>
    <property type="project" value="UniProtKB-UniRule"/>
</dbReference>
<dbReference type="Gene3D" id="3.40.1090.10">
    <property type="entry name" value="Cytosolic phospholipase A2 catalytic domain"/>
    <property type="match status" value="2"/>
</dbReference>
<sequence>MKEKKKINLALQGGGSHGAFTWGVLDTILADGRIEIEGLSGTSAGAMNAAVTAYGLSIGGNQAARDKLAEFWGRIAEAGQKGFLKPSMLDKMFSIGNMDFSPNYVMYDFISKIFSPYELNPLNINPLEEVLAKTVDFERLHNSPACKLFIAATNVGNGKLRVFSNQDVSIKAVLASACLPFLFQAVEIDGQHYWDGGYIGNPPLFPLISETKSKDILIVQINPVNIEHIPTSAREVLDRINTLSFNSSLMRELRAVYFVTNLIDNGELDSDKHKRVFIHTIEAESIVQNLGVSSKLNTDPDYLAYMFENGKKMATDFIENNFDKIGIESSTDIKAKFM</sequence>
<gene>
    <name evidence="6" type="ORF">CUN60_10240</name>
</gene>
<dbReference type="SUPFAM" id="SSF52151">
    <property type="entry name" value="FabD/lysophospholipase-like"/>
    <property type="match status" value="1"/>
</dbReference>
<proteinExistence type="predicted"/>
<dbReference type="PANTHER" id="PTHR14226:SF78">
    <property type="entry name" value="SLR0060 PROTEIN"/>
    <property type="match status" value="1"/>
</dbReference>
<dbReference type="GO" id="GO:0016042">
    <property type="term" value="P:lipid catabolic process"/>
    <property type="evidence" value="ECO:0007669"/>
    <property type="project" value="UniProtKB-UniRule"/>
</dbReference>